<evidence type="ECO:0000256" key="3">
    <source>
        <dbReference type="ARBA" id="ARBA00023016"/>
    </source>
</evidence>
<proteinExistence type="predicted"/>
<dbReference type="InterPro" id="IPR022003">
    <property type="entry name" value="RST"/>
</dbReference>
<dbReference type="IntAct" id="A0A1D6GCZ4">
    <property type="interactions" value="64"/>
</dbReference>
<dbReference type="Gene3D" id="3.90.228.10">
    <property type="match status" value="1"/>
</dbReference>
<dbReference type="InterPro" id="IPR044964">
    <property type="entry name" value="RCD1/SRO1-5"/>
</dbReference>
<dbReference type="Pfam" id="PF12174">
    <property type="entry name" value="RST"/>
    <property type="match status" value="1"/>
</dbReference>
<dbReference type="InterPro" id="IPR057823">
    <property type="entry name" value="WWE_RCD1"/>
</dbReference>
<keyword evidence="4" id="KW-0539">Nucleus</keyword>
<comment type="subcellular location">
    <subcellularLocation>
        <location evidence="1">Nucleus</location>
    </subcellularLocation>
</comment>
<dbReference type="ExpressionAtlas" id="A0A1D6GCZ4">
    <property type="expression patterns" value="baseline and differential"/>
</dbReference>
<dbReference type="Pfam" id="PF23467">
    <property type="entry name" value="WWE_5"/>
    <property type="match status" value="1"/>
</dbReference>
<evidence type="ECO:0000256" key="1">
    <source>
        <dbReference type="ARBA" id="ARBA00004123"/>
    </source>
</evidence>
<accession>A0A1D6GCZ4</accession>
<keyword evidence="2" id="KW-0217">Developmental protein</keyword>
<dbReference type="PANTHER" id="PTHR32263:SF5">
    <property type="entry name" value="INACTIVE POLY [ADP-RIBOSE] POLYMERASE SRO1-RELATED"/>
    <property type="match status" value="1"/>
</dbReference>
<dbReference type="SUPFAM" id="SSF56399">
    <property type="entry name" value="ADP-ribosylation"/>
    <property type="match status" value="1"/>
</dbReference>
<dbReference type="PROSITE" id="PS51059">
    <property type="entry name" value="PARP_CATALYTIC"/>
    <property type="match status" value="1"/>
</dbReference>
<dbReference type="PANTHER" id="PTHR32263">
    <property type="entry name" value="INACTIVE POLY [ADP-RIBOSE] POLYMERASE SRO4-RELATED"/>
    <property type="match status" value="1"/>
</dbReference>
<name>A0A1D6GCZ4_MAIZE</name>
<evidence type="ECO:0000256" key="2">
    <source>
        <dbReference type="ARBA" id="ARBA00022473"/>
    </source>
</evidence>
<dbReference type="InParanoid" id="A0A1D6GCZ4"/>
<organism evidence="5">
    <name type="scientific">Zea mays</name>
    <name type="common">Maize</name>
    <dbReference type="NCBI Taxonomy" id="4577"/>
    <lineage>
        <taxon>Eukaryota</taxon>
        <taxon>Viridiplantae</taxon>
        <taxon>Streptophyta</taxon>
        <taxon>Embryophyta</taxon>
        <taxon>Tracheophyta</taxon>
        <taxon>Spermatophyta</taxon>
        <taxon>Magnoliopsida</taxon>
        <taxon>Liliopsida</taxon>
        <taxon>Poales</taxon>
        <taxon>Poaceae</taxon>
        <taxon>PACMAD clade</taxon>
        <taxon>Panicoideae</taxon>
        <taxon>Andropogonodae</taxon>
        <taxon>Andropogoneae</taxon>
        <taxon>Tripsacinae</taxon>
        <taxon>Zea</taxon>
    </lineage>
</organism>
<dbReference type="GO" id="GO:0003950">
    <property type="term" value="F:NAD+ poly-ADP-ribosyltransferase activity"/>
    <property type="evidence" value="ECO:0007669"/>
    <property type="project" value="InterPro"/>
</dbReference>
<keyword evidence="3" id="KW-0346">Stress response</keyword>
<gene>
    <name evidence="5" type="ORF">ZEAMMB73_Zm00001d012821</name>
</gene>
<dbReference type="EMBL" id="CM000781">
    <property type="protein sequence ID" value="AQK61508.1"/>
    <property type="molecule type" value="Genomic_DNA"/>
</dbReference>
<evidence type="ECO:0000313" key="5">
    <source>
        <dbReference type="EMBL" id="AQK61508.1"/>
    </source>
</evidence>
<protein>
    <submittedName>
        <fullName evidence="5">Putative inactive poly [ADP-ribose] polymerase SRO1</fullName>
    </submittedName>
</protein>
<dbReference type="GO" id="GO:0005634">
    <property type="term" value="C:nucleus"/>
    <property type="evidence" value="ECO:0007669"/>
    <property type="project" value="UniProtKB-SubCell"/>
</dbReference>
<dbReference type="InterPro" id="IPR012317">
    <property type="entry name" value="Poly(ADP-ribose)pol_cat_dom"/>
</dbReference>
<dbReference type="FunCoup" id="A0A1D6GCZ4">
    <property type="interactions" value="3324"/>
</dbReference>
<dbReference type="PROSITE" id="PS51879">
    <property type="entry name" value="RST"/>
    <property type="match status" value="1"/>
</dbReference>
<reference evidence="5" key="1">
    <citation type="submission" date="2015-12" db="EMBL/GenBank/DDBJ databases">
        <title>Update maize B73 reference genome by single molecule sequencing technologies.</title>
        <authorList>
            <consortium name="Maize Genome Sequencing Project"/>
            <person name="Ware D."/>
        </authorList>
    </citation>
    <scope>NUCLEOTIDE SEQUENCE</scope>
    <source>
        <tissue evidence="5">Seedling</tissue>
    </source>
</reference>
<dbReference type="SMR" id="A0A1D6GCZ4"/>
<dbReference type="STRING" id="4577.A0A1D6GCZ4"/>
<evidence type="ECO:0000256" key="4">
    <source>
        <dbReference type="ARBA" id="ARBA00023242"/>
    </source>
</evidence>
<sequence>MVFCCLPVWLWQPSALPGAAVSRDGVKHTQFYSAQVSIKEMEQRNVLALGEHVLKATVWKRKHKTAMEHPEGNDVMVFSQHDQRKHPVIFDDRAKCKKSKLISCGSGVILESYWNFKTSGLPVRVLFYQHGDWSDFPEDVVNLAQQDFQLKKPITTAVFQNKHILLDFIHMICIDYEMTIDKPLAWVDDNGKRFFPDLSAGLYTSKPSQHENGEADECDGTPTSVAESSSSVSVGEVVSHGKRINDIAEDNMRAHNILYEAVGENISGPSFHLNEYSSGTIQATGKPNDCRRIDSAVRNLLLKGLGQPFSEEDIIGIYRTPLLDQRGQVRCGLFQKEIEETRSRRGNANVRYAWLPCSRYTMEQMAMRGALEIAKPHKGSICGVGTCLAPANCTNSCARYSDFHEDGIIRMMLCRVIMGNVEVVLPGSKQFQPSNGSFDNGVDDLQNPQNYIVWDANVHKHIYAEYAVIVQAPLVTNECSGLKDSVPNISEIISSGSRDNLTKVYLLGLMRTIGMMDPLFLVCFDQEDRFAPCGVEQEAPRLGRAPRAPSSPWMPFSMLFAAISTKVPRSDMELVIRYYEEFKRKRMSRSDLVVRMRQIVGDKILVSTIMRLHHQKKKEANRGGDDGFLQPPSMAAAAAGLARALARGEEGGGVAE</sequence>
<dbReference type="AlphaFoldDB" id="A0A1D6GCZ4"/>